<reference evidence="5 6" key="1">
    <citation type="submission" date="2024-02" db="EMBL/GenBank/DDBJ databases">
        <title>A draft genome for the cacao thread blight pathogen Marasmius crinis-equi.</title>
        <authorList>
            <person name="Cohen S.P."/>
            <person name="Baruah I.K."/>
            <person name="Amoako-Attah I."/>
            <person name="Bukari Y."/>
            <person name="Meinhardt L.W."/>
            <person name="Bailey B.A."/>
        </authorList>
    </citation>
    <scope>NUCLEOTIDE SEQUENCE [LARGE SCALE GENOMIC DNA]</scope>
    <source>
        <strain evidence="5 6">GH-76</strain>
    </source>
</reference>
<dbReference type="PROSITE" id="PS00061">
    <property type="entry name" value="ADH_SHORT"/>
    <property type="match status" value="1"/>
</dbReference>
<dbReference type="PRINTS" id="PR00080">
    <property type="entry name" value="SDRFAMILY"/>
</dbReference>
<evidence type="ECO:0000256" key="2">
    <source>
        <dbReference type="ARBA" id="ARBA00022857"/>
    </source>
</evidence>
<gene>
    <name evidence="5" type="ORF">V5O48_008089</name>
</gene>
<dbReference type="Pfam" id="PF00106">
    <property type="entry name" value="adh_short"/>
    <property type="match status" value="1"/>
</dbReference>
<dbReference type="Gene3D" id="3.40.50.720">
    <property type="entry name" value="NAD(P)-binding Rossmann-like Domain"/>
    <property type="match status" value="1"/>
</dbReference>
<evidence type="ECO:0000313" key="5">
    <source>
        <dbReference type="EMBL" id="KAL0573849.1"/>
    </source>
</evidence>
<evidence type="ECO:0000256" key="1">
    <source>
        <dbReference type="ARBA" id="ARBA00006484"/>
    </source>
</evidence>
<comment type="caution">
    <text evidence="5">The sequence shown here is derived from an EMBL/GenBank/DDBJ whole genome shotgun (WGS) entry which is preliminary data.</text>
</comment>
<dbReference type="Proteomes" id="UP001465976">
    <property type="component" value="Unassembled WGS sequence"/>
</dbReference>
<dbReference type="InterPro" id="IPR002347">
    <property type="entry name" value="SDR_fam"/>
</dbReference>
<accession>A0ABR3FF17</accession>
<name>A0ABR3FF17_9AGAR</name>
<dbReference type="SUPFAM" id="SSF51735">
    <property type="entry name" value="NAD(P)-binding Rossmann-fold domains"/>
    <property type="match status" value="1"/>
</dbReference>
<evidence type="ECO:0000313" key="6">
    <source>
        <dbReference type="Proteomes" id="UP001465976"/>
    </source>
</evidence>
<dbReference type="CDD" id="cd05233">
    <property type="entry name" value="SDR_c"/>
    <property type="match status" value="1"/>
</dbReference>
<protein>
    <submittedName>
        <fullName evidence="5">Uncharacterized protein</fullName>
    </submittedName>
</protein>
<sequence>MDLTGQVALVTGGGSGIGLMIARGFLSAGCERVYIAGRRVKLLEEIASMDLKFCPLQMDVNDKKSISVAVEVVRAKEGKLDVLVNAAGVPGPSSLFVADETSPHNATLGQSLFATESTDRWRSVFDTNAIAPFFVTMAFVDLLEKGAKARGIGATSGVVNISSASASLKLSMAKFAYSASKAASDHLTVNMAAEFARNDIPIRVNAIQPGVFPSEMTTENVEALNRSLRQKPFSGLMTKGPEVTRRCGRPEEITVPANYLASSKFVNGVILRVDGGVCLLNP</sequence>
<dbReference type="InterPro" id="IPR036291">
    <property type="entry name" value="NAD(P)-bd_dom_sf"/>
</dbReference>
<dbReference type="InterPro" id="IPR020904">
    <property type="entry name" value="Sc_DH/Rdtase_CS"/>
</dbReference>
<dbReference type="PANTHER" id="PTHR43618:SF4">
    <property type="entry name" value="SHORT CHAIN DEHYDROGENASE_REDUCTASE FAMILY (AFU_ORTHOLOGUE AFUA_7G04540)"/>
    <property type="match status" value="1"/>
</dbReference>
<evidence type="ECO:0000256" key="3">
    <source>
        <dbReference type="ARBA" id="ARBA00023002"/>
    </source>
</evidence>
<dbReference type="InterPro" id="IPR052178">
    <property type="entry name" value="Sec_Metab_Biosynth_SDR"/>
</dbReference>
<dbReference type="EMBL" id="JBAHYK010000454">
    <property type="protein sequence ID" value="KAL0573849.1"/>
    <property type="molecule type" value="Genomic_DNA"/>
</dbReference>
<keyword evidence="6" id="KW-1185">Reference proteome</keyword>
<dbReference type="PANTHER" id="PTHR43618">
    <property type="entry name" value="7-ALPHA-HYDROXYSTEROID DEHYDROGENASE"/>
    <property type="match status" value="1"/>
</dbReference>
<comment type="similarity">
    <text evidence="1 4">Belongs to the short-chain dehydrogenases/reductases (SDR) family.</text>
</comment>
<organism evidence="5 6">
    <name type="scientific">Marasmius crinis-equi</name>
    <dbReference type="NCBI Taxonomy" id="585013"/>
    <lineage>
        <taxon>Eukaryota</taxon>
        <taxon>Fungi</taxon>
        <taxon>Dikarya</taxon>
        <taxon>Basidiomycota</taxon>
        <taxon>Agaricomycotina</taxon>
        <taxon>Agaricomycetes</taxon>
        <taxon>Agaricomycetidae</taxon>
        <taxon>Agaricales</taxon>
        <taxon>Marasmiineae</taxon>
        <taxon>Marasmiaceae</taxon>
        <taxon>Marasmius</taxon>
    </lineage>
</organism>
<keyword evidence="2" id="KW-0521">NADP</keyword>
<dbReference type="PRINTS" id="PR00081">
    <property type="entry name" value="GDHRDH"/>
</dbReference>
<keyword evidence="3" id="KW-0560">Oxidoreductase</keyword>
<evidence type="ECO:0000256" key="4">
    <source>
        <dbReference type="RuleBase" id="RU000363"/>
    </source>
</evidence>
<proteinExistence type="inferred from homology"/>